<evidence type="ECO:0000259" key="6">
    <source>
        <dbReference type="Pfam" id="PF00884"/>
    </source>
</evidence>
<sequence length="602" mass="66827">MKVRLLNVYVCVLLAFASAVVGEERPNILIILTDDQGRDDFGYMNPEVFETPNLDRLRTESLEFTQFYVNPTCAPTRASFLTGRHFLETGVWGVHGGQDYINLDETLISERLQDVGYATAFYGKWHSGKSEGYLPWDRGFEVAELTHLYRHMDGMFFSKDGMIEREGWMGQALAEKASGFLRERSKASDSRPFCLHLSMMATHGKWYAPESRIQKYRDKGFTESLAVYAGMLEELDANVGSVLQTLEETGQSKNTVVLFFTDNGPVANSDRKDLPNHTGRDWELRNPSGLRGAKTKVYENGIRVPLLVRWPGRVEPGTEEGVAHVTDLFPTLLSIAGEAPKPRPGEKDLRGISLVPLLFGQGELPERPLFIASDHAQTEGGRGRYDFLNGPDAVDPQIQNLALRVGDRKLVRRGGRIELFDLSEDPRELRNIAKAEPEVAQLMSKQLLDTLEGIRKSGRAFQAPVFRIGSCADRSSFVFACSPSALLGSVKYGSHWTTGWDGVGDGQTHLVDVVTEGWYEVVLHAREGVKGAKIRVGCGEREILGTITGRYENAIGKLYLPKGKTTLRLVVEEESPKGGVMDSLKAIEFLGAGAERGEVYGF</sequence>
<keyword evidence="5" id="KW-0732">Signal</keyword>
<dbReference type="Gene3D" id="3.30.1120.10">
    <property type="match status" value="1"/>
</dbReference>
<dbReference type="RefSeq" id="WP_200356010.1">
    <property type="nucleotide sequence ID" value="NZ_JAENIL010000022.1"/>
</dbReference>
<dbReference type="EMBL" id="JAENIL010000022">
    <property type="protein sequence ID" value="MBK1877796.1"/>
    <property type="molecule type" value="Genomic_DNA"/>
</dbReference>
<dbReference type="PANTHER" id="PTHR42693">
    <property type="entry name" value="ARYLSULFATASE FAMILY MEMBER"/>
    <property type="match status" value="1"/>
</dbReference>
<dbReference type="Pfam" id="PF00884">
    <property type="entry name" value="Sulfatase"/>
    <property type="match status" value="1"/>
</dbReference>
<dbReference type="GO" id="GO:0046872">
    <property type="term" value="F:metal ion binding"/>
    <property type="evidence" value="ECO:0007669"/>
    <property type="project" value="UniProtKB-KW"/>
</dbReference>
<dbReference type="PANTHER" id="PTHR42693:SF53">
    <property type="entry name" value="ENDO-4-O-SULFATASE"/>
    <property type="match status" value="1"/>
</dbReference>
<evidence type="ECO:0000313" key="8">
    <source>
        <dbReference type="Proteomes" id="UP000617628"/>
    </source>
</evidence>
<keyword evidence="8" id="KW-1185">Reference proteome</keyword>
<feature type="signal peptide" evidence="5">
    <location>
        <begin position="1"/>
        <end position="22"/>
    </location>
</feature>
<dbReference type="InterPro" id="IPR017850">
    <property type="entry name" value="Alkaline_phosphatase_core_sf"/>
</dbReference>
<protein>
    <submittedName>
        <fullName evidence="7">Sulfatase-like hydrolase/transferase</fullName>
    </submittedName>
</protein>
<comment type="similarity">
    <text evidence="1">Belongs to the sulfatase family.</text>
</comment>
<evidence type="ECO:0000256" key="1">
    <source>
        <dbReference type="ARBA" id="ARBA00008779"/>
    </source>
</evidence>
<evidence type="ECO:0000256" key="5">
    <source>
        <dbReference type="SAM" id="SignalP"/>
    </source>
</evidence>
<keyword evidence="3 7" id="KW-0378">Hydrolase</keyword>
<dbReference type="InterPro" id="IPR000917">
    <property type="entry name" value="Sulfatase_N"/>
</dbReference>
<keyword evidence="4" id="KW-0106">Calcium</keyword>
<comment type="caution">
    <text evidence="7">The sequence shown here is derived from an EMBL/GenBank/DDBJ whole genome shotgun (WGS) entry which is preliminary data.</text>
</comment>
<dbReference type="GO" id="GO:0004065">
    <property type="term" value="F:arylsulfatase activity"/>
    <property type="evidence" value="ECO:0007669"/>
    <property type="project" value="TreeGrafter"/>
</dbReference>
<accession>A0A934RWI6</accession>
<dbReference type="AlphaFoldDB" id="A0A934RWI6"/>
<dbReference type="Proteomes" id="UP000617628">
    <property type="component" value="Unassembled WGS sequence"/>
</dbReference>
<gene>
    <name evidence="7" type="ORF">JIN87_13035</name>
</gene>
<evidence type="ECO:0000313" key="7">
    <source>
        <dbReference type="EMBL" id="MBK1877796.1"/>
    </source>
</evidence>
<reference evidence="7" key="1">
    <citation type="submission" date="2021-01" db="EMBL/GenBank/DDBJ databases">
        <title>Modified the classification status of verrucomicrobia.</title>
        <authorList>
            <person name="Feng X."/>
        </authorList>
    </citation>
    <scope>NUCLEOTIDE SEQUENCE</scope>
    <source>
        <strain evidence="7">KCTC 13126</strain>
    </source>
</reference>
<dbReference type="PROSITE" id="PS00523">
    <property type="entry name" value="SULFATASE_1"/>
    <property type="match status" value="1"/>
</dbReference>
<proteinExistence type="inferred from homology"/>
<keyword evidence="2" id="KW-0479">Metal-binding</keyword>
<name>A0A934RWI6_9BACT</name>
<organism evidence="7 8">
    <name type="scientific">Pelagicoccus mobilis</name>
    <dbReference type="NCBI Taxonomy" id="415221"/>
    <lineage>
        <taxon>Bacteria</taxon>
        <taxon>Pseudomonadati</taxon>
        <taxon>Verrucomicrobiota</taxon>
        <taxon>Opitutia</taxon>
        <taxon>Puniceicoccales</taxon>
        <taxon>Pelagicoccaceae</taxon>
        <taxon>Pelagicoccus</taxon>
    </lineage>
</organism>
<feature type="chain" id="PRO_5037458887" evidence="5">
    <location>
        <begin position="23"/>
        <end position="602"/>
    </location>
</feature>
<dbReference type="InterPro" id="IPR050738">
    <property type="entry name" value="Sulfatase"/>
</dbReference>
<dbReference type="InterPro" id="IPR024607">
    <property type="entry name" value="Sulfatase_CS"/>
</dbReference>
<feature type="domain" description="Sulfatase N-terminal" evidence="6">
    <location>
        <begin position="26"/>
        <end position="337"/>
    </location>
</feature>
<dbReference type="Gene3D" id="3.40.720.10">
    <property type="entry name" value="Alkaline Phosphatase, subunit A"/>
    <property type="match status" value="1"/>
</dbReference>
<evidence type="ECO:0000256" key="2">
    <source>
        <dbReference type="ARBA" id="ARBA00022723"/>
    </source>
</evidence>
<evidence type="ECO:0000256" key="4">
    <source>
        <dbReference type="ARBA" id="ARBA00022837"/>
    </source>
</evidence>
<evidence type="ECO:0000256" key="3">
    <source>
        <dbReference type="ARBA" id="ARBA00022801"/>
    </source>
</evidence>
<dbReference type="SUPFAM" id="SSF53649">
    <property type="entry name" value="Alkaline phosphatase-like"/>
    <property type="match status" value="1"/>
</dbReference>